<evidence type="ECO:0000256" key="1">
    <source>
        <dbReference type="SAM" id="Coils"/>
    </source>
</evidence>
<keyword evidence="1" id="KW-0175">Coiled coil</keyword>
<dbReference type="Proteomes" id="UP001190700">
    <property type="component" value="Unassembled WGS sequence"/>
</dbReference>
<feature type="non-terminal residue" evidence="3">
    <location>
        <position position="589"/>
    </location>
</feature>
<comment type="caution">
    <text evidence="3">The sequence shown here is derived from an EMBL/GenBank/DDBJ whole genome shotgun (WGS) entry which is preliminary data.</text>
</comment>
<dbReference type="EMBL" id="LGRX02017308">
    <property type="protein sequence ID" value="KAK3260936.1"/>
    <property type="molecule type" value="Genomic_DNA"/>
</dbReference>
<dbReference type="AlphaFoldDB" id="A0AAE0FJF9"/>
<gene>
    <name evidence="3" type="ORF">CYMTET_30134</name>
</gene>
<feature type="compositionally biased region" description="Polar residues" evidence="2">
    <location>
        <begin position="509"/>
        <end position="524"/>
    </location>
</feature>
<protein>
    <submittedName>
        <fullName evidence="3">Uncharacterized protein</fullName>
    </submittedName>
</protein>
<evidence type="ECO:0000313" key="3">
    <source>
        <dbReference type="EMBL" id="KAK3260936.1"/>
    </source>
</evidence>
<sequence>TEGLTKSQERLKKEQAATQLNHRKCMQAIHEAEEQKQTMLLRQKEYDTLEAKTAEVESLLPEARQKHAGLVEQWQGLKQETLEVEQHQASLETGLQELKDKFKSANEDLMGKIAEQQSQSHAHRETFKEVAAQCARCKLEMEKMLEHCQQLVAEKTQLEALVQEGEAEKAELGAKVAELRRASDAESEQSAALQRELDTMAERINVQKECLHAAEHELMATVEARDRALKNNNDTLEETATLKGKIEELEEHRETLEQGVEEASIGLPELEAEHARWEASVMEASKRLSTTKNLHSNMRRVVLELLTQARDTLALQTRPESVTQFAWDRDSLALGKILHNLLGYRKRLKVFSRRLLRTPGDYKFSEEEHAALSRLNDTDHAFLLSSKYDYLDEAVMTMQHFCMHASPSLSPPKSPRARPDLPRKAACHLDVGDVREIDDDEESPFTGRRFSIGGDAHEANEDPQRPSSSYAAVPHPRKSSLDDKALRPRSAPNHEPHEAAWLSGPRSCKSGSVRSISPGKSGSEYTYADTHGAQVIRMMQEEYTGKVPGKAGLPARPPQPQLRSRPSTAAAVFTRNVESLPIKARPRDK</sequence>
<proteinExistence type="predicted"/>
<reference evidence="3 4" key="1">
    <citation type="journal article" date="2015" name="Genome Biol. Evol.">
        <title>Comparative Genomics of a Bacterivorous Green Alga Reveals Evolutionary Causalities and Consequences of Phago-Mixotrophic Mode of Nutrition.</title>
        <authorList>
            <person name="Burns J.A."/>
            <person name="Paasch A."/>
            <person name="Narechania A."/>
            <person name="Kim E."/>
        </authorList>
    </citation>
    <scope>NUCLEOTIDE SEQUENCE [LARGE SCALE GENOMIC DNA]</scope>
    <source>
        <strain evidence="3 4">PLY_AMNH</strain>
    </source>
</reference>
<feature type="coiled-coil region" evidence="1">
    <location>
        <begin position="141"/>
        <end position="287"/>
    </location>
</feature>
<feature type="compositionally biased region" description="Basic and acidic residues" evidence="2">
    <location>
        <begin position="455"/>
        <end position="464"/>
    </location>
</feature>
<feature type="coiled-coil region" evidence="1">
    <location>
        <begin position="88"/>
        <end position="115"/>
    </location>
</feature>
<feature type="region of interest" description="Disordered" evidence="2">
    <location>
        <begin position="546"/>
        <end position="574"/>
    </location>
</feature>
<name>A0AAE0FJF9_9CHLO</name>
<organism evidence="3 4">
    <name type="scientific">Cymbomonas tetramitiformis</name>
    <dbReference type="NCBI Taxonomy" id="36881"/>
    <lineage>
        <taxon>Eukaryota</taxon>
        <taxon>Viridiplantae</taxon>
        <taxon>Chlorophyta</taxon>
        <taxon>Pyramimonadophyceae</taxon>
        <taxon>Pyramimonadales</taxon>
        <taxon>Pyramimonadaceae</taxon>
        <taxon>Cymbomonas</taxon>
    </lineage>
</organism>
<evidence type="ECO:0000313" key="4">
    <source>
        <dbReference type="Proteomes" id="UP001190700"/>
    </source>
</evidence>
<feature type="region of interest" description="Disordered" evidence="2">
    <location>
        <begin position="432"/>
        <end position="526"/>
    </location>
</feature>
<feature type="compositionally biased region" description="Basic and acidic residues" evidence="2">
    <location>
        <begin position="479"/>
        <end position="498"/>
    </location>
</feature>
<keyword evidence="4" id="KW-1185">Reference proteome</keyword>
<accession>A0AAE0FJF9</accession>
<evidence type="ECO:0000256" key="2">
    <source>
        <dbReference type="SAM" id="MobiDB-lite"/>
    </source>
</evidence>
<feature type="non-terminal residue" evidence="3">
    <location>
        <position position="1"/>
    </location>
</feature>